<accession>A0A3E1RFL0</accession>
<dbReference type="Proteomes" id="UP000260665">
    <property type="component" value="Unassembled WGS sequence"/>
</dbReference>
<dbReference type="InterPro" id="IPR036409">
    <property type="entry name" value="Aldolase_II/adducin_N_sf"/>
</dbReference>
<dbReference type="InterPro" id="IPR001303">
    <property type="entry name" value="Aldolase_II/adducin_N"/>
</dbReference>
<evidence type="ECO:0000259" key="2">
    <source>
        <dbReference type="SMART" id="SM01007"/>
    </source>
</evidence>
<evidence type="ECO:0000256" key="1">
    <source>
        <dbReference type="ARBA" id="ARBA00037961"/>
    </source>
</evidence>
<dbReference type="PANTHER" id="PTHR10672">
    <property type="entry name" value="ADDUCIN"/>
    <property type="match status" value="1"/>
</dbReference>
<dbReference type="OrthoDB" id="8859181at2"/>
<dbReference type="EMBL" id="QFZK01000002">
    <property type="protein sequence ID" value="RFO98144.1"/>
    <property type="molecule type" value="Genomic_DNA"/>
</dbReference>
<protein>
    <submittedName>
        <fullName evidence="3">Aldolase</fullName>
    </submittedName>
</protein>
<dbReference type="InterPro" id="IPR051017">
    <property type="entry name" value="Aldolase-II_Adducin_sf"/>
</dbReference>
<name>A0A3E1RFL0_9BURK</name>
<gene>
    <name evidence="3" type="ORF">DIC66_05360</name>
</gene>
<proteinExistence type="inferred from homology"/>
<evidence type="ECO:0000313" key="3">
    <source>
        <dbReference type="EMBL" id="RFO98144.1"/>
    </source>
</evidence>
<evidence type="ECO:0000313" key="4">
    <source>
        <dbReference type="Proteomes" id="UP000260665"/>
    </source>
</evidence>
<dbReference type="Gene3D" id="3.40.225.10">
    <property type="entry name" value="Class II aldolase/adducin N-terminal domain"/>
    <property type="match status" value="1"/>
</dbReference>
<dbReference type="PANTHER" id="PTHR10672:SF3">
    <property type="entry name" value="PROTEIN HU-LI TAI SHAO"/>
    <property type="match status" value="1"/>
</dbReference>
<feature type="domain" description="Class II aldolase/adducin N-terminal" evidence="2">
    <location>
        <begin position="20"/>
        <end position="203"/>
    </location>
</feature>
<dbReference type="AlphaFoldDB" id="A0A3E1RFL0"/>
<dbReference type="GO" id="GO:0051015">
    <property type="term" value="F:actin filament binding"/>
    <property type="evidence" value="ECO:0007669"/>
    <property type="project" value="TreeGrafter"/>
</dbReference>
<comment type="caution">
    <text evidence="3">The sequence shown here is derived from an EMBL/GenBank/DDBJ whole genome shotgun (WGS) entry which is preliminary data.</text>
</comment>
<dbReference type="Pfam" id="PF00596">
    <property type="entry name" value="Aldolase_II"/>
    <property type="match status" value="1"/>
</dbReference>
<sequence length="255" mass="27864">MPSRTAYDAFTMSDIPTLRTDLAAAFRWAARLGMHESIANHFSVATNASGSQFLLNPVGSHFSRIRASDLLLLDANDPTTYGGENAPDPTAWHLHAALHSALPQARCILHTHMHNATVLCCLKDFEFLMLDQNACRFYGRIAYDRGYAGMALDADEGARVAALMGAGKSVLFMGNHGVIVVGPTVAQAFDELYYLEKACALQVSALATGRELALIPEAVARTACGQWNDYPTRFSELHFNALKTILNQQEPDYQA</sequence>
<reference evidence="3 4" key="1">
    <citation type="submission" date="2018-05" db="EMBL/GenBank/DDBJ databases">
        <title>Rhodoferax soyangensis sp.nov., isolated from an oligotrophic freshwater lake.</title>
        <authorList>
            <person name="Park M."/>
        </authorList>
    </citation>
    <scope>NUCLEOTIDE SEQUENCE [LARGE SCALE GENOMIC DNA]</scope>
    <source>
        <strain evidence="3 4">IMCC26218</strain>
    </source>
</reference>
<dbReference type="NCBIfam" id="NF005689">
    <property type="entry name" value="PRK07490.1"/>
    <property type="match status" value="1"/>
</dbReference>
<organism evidence="3 4">
    <name type="scientific">Rhodoferax lacus</name>
    <dbReference type="NCBI Taxonomy" id="2184758"/>
    <lineage>
        <taxon>Bacteria</taxon>
        <taxon>Pseudomonadati</taxon>
        <taxon>Pseudomonadota</taxon>
        <taxon>Betaproteobacteria</taxon>
        <taxon>Burkholderiales</taxon>
        <taxon>Comamonadaceae</taxon>
        <taxon>Rhodoferax</taxon>
    </lineage>
</organism>
<dbReference type="SUPFAM" id="SSF53639">
    <property type="entry name" value="AraD/HMP-PK domain-like"/>
    <property type="match status" value="1"/>
</dbReference>
<dbReference type="GO" id="GO:0005856">
    <property type="term" value="C:cytoskeleton"/>
    <property type="evidence" value="ECO:0007669"/>
    <property type="project" value="TreeGrafter"/>
</dbReference>
<keyword evidence="4" id="KW-1185">Reference proteome</keyword>
<dbReference type="NCBIfam" id="NF005068">
    <property type="entry name" value="PRK06486.1"/>
    <property type="match status" value="1"/>
</dbReference>
<dbReference type="SMART" id="SM01007">
    <property type="entry name" value="Aldolase_II"/>
    <property type="match status" value="1"/>
</dbReference>
<comment type="similarity">
    <text evidence="1">Belongs to the aldolase class II family.</text>
</comment>